<feature type="domain" description="C2H2-type" evidence="9">
    <location>
        <begin position="204"/>
        <end position="227"/>
    </location>
</feature>
<dbReference type="OMA" id="HNTENTR"/>
<evidence type="ECO:0000256" key="2">
    <source>
        <dbReference type="ARBA" id="ARBA00022723"/>
    </source>
</evidence>
<feature type="domain" description="C2H2-type" evidence="9">
    <location>
        <begin position="8"/>
        <end position="35"/>
    </location>
</feature>
<keyword evidence="3" id="KW-0677">Repeat</keyword>
<feature type="domain" description="C2H2-type" evidence="9">
    <location>
        <begin position="146"/>
        <end position="174"/>
    </location>
</feature>
<evidence type="ECO:0000313" key="11">
    <source>
        <dbReference type="Proteomes" id="UP000198287"/>
    </source>
</evidence>
<feature type="domain" description="C2H2-type" evidence="9">
    <location>
        <begin position="1226"/>
        <end position="1256"/>
    </location>
</feature>
<keyword evidence="6" id="KW-0539">Nucleus</keyword>
<keyword evidence="4 7" id="KW-0863">Zinc-finger</keyword>
<protein>
    <submittedName>
        <fullName evidence="10">Zinc finger protein 17</fullName>
    </submittedName>
</protein>
<name>A0A226D3L4_FOLCA</name>
<dbReference type="GO" id="GO:0005634">
    <property type="term" value="C:nucleus"/>
    <property type="evidence" value="ECO:0007669"/>
    <property type="project" value="UniProtKB-SubCell"/>
</dbReference>
<evidence type="ECO:0000256" key="6">
    <source>
        <dbReference type="ARBA" id="ARBA00023242"/>
    </source>
</evidence>
<feature type="domain" description="C2H2-type" evidence="9">
    <location>
        <begin position="235"/>
        <end position="262"/>
    </location>
</feature>
<dbReference type="InterPro" id="IPR013087">
    <property type="entry name" value="Znf_C2H2_type"/>
</dbReference>
<reference evidence="10 11" key="1">
    <citation type="submission" date="2015-12" db="EMBL/GenBank/DDBJ databases">
        <title>The genome of Folsomia candida.</title>
        <authorList>
            <person name="Faddeeva A."/>
            <person name="Derks M.F."/>
            <person name="Anvar Y."/>
            <person name="Smit S."/>
            <person name="Van Straalen N."/>
            <person name="Roelofs D."/>
        </authorList>
    </citation>
    <scope>NUCLEOTIDE SEQUENCE [LARGE SCALE GENOMIC DNA]</scope>
    <source>
        <strain evidence="10 11">VU population</strain>
        <tissue evidence="10">Whole body</tissue>
    </source>
</reference>
<dbReference type="PROSITE" id="PS50157">
    <property type="entry name" value="ZINC_FINGER_C2H2_2"/>
    <property type="match status" value="12"/>
</dbReference>
<dbReference type="GO" id="GO:0000981">
    <property type="term" value="F:DNA-binding transcription factor activity, RNA polymerase II-specific"/>
    <property type="evidence" value="ECO:0007669"/>
    <property type="project" value="TreeGrafter"/>
</dbReference>
<dbReference type="Pfam" id="PF00096">
    <property type="entry name" value="zf-C2H2"/>
    <property type="match status" value="4"/>
</dbReference>
<feature type="domain" description="C2H2-type" evidence="9">
    <location>
        <begin position="1041"/>
        <end position="1069"/>
    </location>
</feature>
<evidence type="ECO:0000259" key="9">
    <source>
        <dbReference type="PROSITE" id="PS50157"/>
    </source>
</evidence>
<dbReference type="PROSITE" id="PS00028">
    <property type="entry name" value="ZINC_FINGER_C2H2_1"/>
    <property type="match status" value="12"/>
</dbReference>
<feature type="domain" description="C2H2-type" evidence="9">
    <location>
        <begin position="311"/>
        <end position="339"/>
    </location>
</feature>
<gene>
    <name evidence="10" type="ORF">Fcan01_25562</name>
</gene>
<accession>A0A226D3L4</accession>
<dbReference type="Pfam" id="PF21789">
    <property type="entry name" value="TNP-like_RNaseH_C"/>
    <property type="match status" value="1"/>
</dbReference>
<comment type="caution">
    <text evidence="10">The sequence shown here is derived from an EMBL/GenBank/DDBJ whole genome shotgun (WGS) entry which is preliminary data.</text>
</comment>
<dbReference type="EMBL" id="LNIX01000037">
    <property type="protein sequence ID" value="OXA39773.1"/>
    <property type="molecule type" value="Genomic_DNA"/>
</dbReference>
<comment type="subcellular location">
    <subcellularLocation>
        <location evidence="1">Nucleus</location>
    </subcellularLocation>
</comment>
<dbReference type="OrthoDB" id="8117402at2759"/>
<feature type="domain" description="C2H2-type" evidence="9">
    <location>
        <begin position="268"/>
        <end position="295"/>
    </location>
</feature>
<dbReference type="InterPro" id="IPR048367">
    <property type="entry name" value="TNP-like_RNaseH_C"/>
</dbReference>
<dbReference type="Gene3D" id="3.80.10.10">
    <property type="entry name" value="Ribonuclease Inhibitor"/>
    <property type="match status" value="1"/>
</dbReference>
<evidence type="ECO:0000256" key="5">
    <source>
        <dbReference type="ARBA" id="ARBA00022833"/>
    </source>
</evidence>
<dbReference type="FunFam" id="3.30.160.60:FF:000100">
    <property type="entry name" value="Zinc finger 45-like"/>
    <property type="match status" value="1"/>
</dbReference>
<dbReference type="Proteomes" id="UP000198287">
    <property type="component" value="Unassembled WGS sequence"/>
</dbReference>
<evidence type="ECO:0000256" key="4">
    <source>
        <dbReference type="ARBA" id="ARBA00022771"/>
    </source>
</evidence>
<organism evidence="10 11">
    <name type="scientific">Folsomia candida</name>
    <name type="common">Springtail</name>
    <dbReference type="NCBI Taxonomy" id="158441"/>
    <lineage>
        <taxon>Eukaryota</taxon>
        <taxon>Metazoa</taxon>
        <taxon>Ecdysozoa</taxon>
        <taxon>Arthropoda</taxon>
        <taxon>Hexapoda</taxon>
        <taxon>Collembola</taxon>
        <taxon>Entomobryomorpha</taxon>
        <taxon>Isotomoidea</taxon>
        <taxon>Isotomidae</taxon>
        <taxon>Proisotominae</taxon>
        <taxon>Folsomia</taxon>
    </lineage>
</organism>
<keyword evidence="5" id="KW-0862">Zinc</keyword>
<dbReference type="InterPro" id="IPR036236">
    <property type="entry name" value="Znf_C2H2_sf"/>
</dbReference>
<evidence type="ECO:0000313" key="10">
    <source>
        <dbReference type="EMBL" id="OXA39773.1"/>
    </source>
</evidence>
<keyword evidence="8" id="KW-0175">Coiled coil</keyword>
<dbReference type="GO" id="GO:0008270">
    <property type="term" value="F:zinc ion binding"/>
    <property type="evidence" value="ECO:0007669"/>
    <property type="project" value="UniProtKB-KW"/>
</dbReference>
<feature type="domain" description="C2H2-type" evidence="9">
    <location>
        <begin position="117"/>
        <end position="145"/>
    </location>
</feature>
<feature type="domain" description="C2H2-type" evidence="9">
    <location>
        <begin position="897"/>
        <end position="925"/>
    </location>
</feature>
<dbReference type="SMART" id="SM00355">
    <property type="entry name" value="ZnF_C2H2"/>
    <property type="match status" value="19"/>
</dbReference>
<dbReference type="SUPFAM" id="SSF52047">
    <property type="entry name" value="RNI-like"/>
    <property type="match status" value="1"/>
</dbReference>
<evidence type="ECO:0000256" key="7">
    <source>
        <dbReference type="PROSITE-ProRule" id="PRU00042"/>
    </source>
</evidence>
<keyword evidence="2" id="KW-0479">Metal-binding</keyword>
<dbReference type="InterPro" id="IPR032675">
    <property type="entry name" value="LRR_dom_sf"/>
</dbReference>
<dbReference type="Gene3D" id="3.30.160.60">
    <property type="entry name" value="Classic Zinc Finger"/>
    <property type="match status" value="8"/>
</dbReference>
<dbReference type="PANTHER" id="PTHR24394">
    <property type="entry name" value="ZINC FINGER PROTEIN"/>
    <property type="match status" value="1"/>
</dbReference>
<evidence type="ECO:0000256" key="1">
    <source>
        <dbReference type="ARBA" id="ARBA00004123"/>
    </source>
</evidence>
<sequence length="2046" mass="233017">MSSLRSRHKCSKCDKYFSTNFALSQHIKNHVDETEISDEEEDEFAKTEVELKTPKFPCTVPHCGAKLGSKTALQAHIKSVHVATRNFKCSICSNANFFRNLRDLNVHKKKVHGAKKFKCAQCPRAFTMSCSLKSHVDVVHSTERDFECTICGKKFKQKSTLKSHVDSVHSETLTLSECDICKKFYKTAYAMKSHKQNVHQNGEYKCDLCPKTFTRRDTMSRHKNMAHLTPSGSSVKCSFPKCGKVFVFDSSMKAHYRRVHVGGCVKKFPCYFCDKMFESPGNVVDHTRSHTGERPFKCAPTHVPTTERKQFKCPLCSRRSFYSFDLKNHMRKMHGSSKSKIISGSKPGQSVAVHVTTHMKKKIFKDEKKIRSKENKKVRLGQKRTLGRSDAILDTNVSKGFVPTTPNSDKFSPLPYIKIETETLRETDETDDGMDIVHSIFVGGSDTVSEQGESMAKKSQTMVQRKRRLNGQRAAQLRWNTERAKKQLSDEVGSELQELTNDEVIETIEAPVEEDEEDDPTVPPTICIICCCPAHKKKYPTKVKFLLGQVVPYSLLCDSHFRQEEIEQHIDLCVSCVRLLGKGERLHERIVTLEKELDKVKNNVKKLVQSSALVKQEEDEDDFVRKEDEESFFVADWSGVNFYENEEQQTENIFRPEIGNDSLEFAEDSVVEEVVENNSLGEDSSIANRTGTDIANSTGEDSSIANLTGAALSTNIVNSVGADSSIANSIGAIANSVVSGIKQDYRNFPEFQKLHKGKVVATYSKTTPKRSIAPIKISKLLKVQHKDKKKYTLKPGFEKSKISTVKKPRVLPIHQTGIFGHLVTPSTTERSFGLPLVIEPISVPEVRKLPELLTTTSTKSHYPCAICPDNPVLSLQCGKIFRSCDIKRHRIESHPLLRCPECRESFTTTDRLESHVESAHHQDGSVPPPLPEFGYDVKLIPWVIPMTKDEIREASQDQGFFRVNLRRVEIEDTPEHVVVVVEHADEALPFGLVSQMTNESNNEIEILDSGADSASENIHNTENTRVLTQPVKPKKKKTIIYNCGVCNTKFPVQSDLLQHLADAHNQTPKFGCFVCLKEFTSLSECEAHVLSDHPDAKLPEQKVKIETRKISRIAENKYRVWPFMCKPCQLRFVSLPVLQNHLISEDHAKTVELGRLEICPRDGCSHKYRGQAALDSHLAEHEHLDKKIKCPQCHFKFVDSNLLLHHRVRCHQYVPTDAETLQPIVHPCRVENCGKVFNQKGRLARHMATMHRVGKHMCDQCGKVYSQFAHLNNHVKYVHEKVPGKYVCDICGKHFQTKYYTLIVIDQFMARSVPIFALKRWTKHYPYRILVEKRLQTQRKREAAAAISGDTTATKRRRKSNISKETDIVDQFVCTEEDEGQMVKVVATICSFLPLSDMKTCRLVSKMWDAGATLILKNETMLHLNFNLTPTETQRNQRFVAEMAQSAFMNPPNLQIDLGGAPESEEYNEFAFAQSVALFKKFTLIRRLKLRGGITQAWQDAMVEAIFLNIHDNVAHLELDLRYYLQKTTPTLEFCQGKKFMNLKRLDFLYGIPSKIWGRRISAFPNLEELSVDAKSLKHEEVRGLKMKYVGIREYKRSGKRAVYEKRLIDSDSRRAALGMMISIKSVIAISKALLIREFNPFKFVLTYRFCQDPLELFFNTVRGRLGNNNNPTVVEFRNIMKSIWHQNLLKSTNTGNCIAQIDEGEVPGGMLPLKRVRKLKVLDMDDIDALDIIDLSALSDPHYSDFYRNCLAYISGNVVTMPLHPGDLEIAEAIFRLFDHKLIDYVVRPDGAGIASCPPGNSIAPPRDGEAPNTGQIRHVALATKHLTKLSISSIEGKREWDSLMQLNQPLKKLSLINIQPDWWDDEDGRIHFDGHTLLAKHHNTLEYLTLELCPISQYPTKNIIWQFPNCPNLKRLELCLPQHSPYQPNNKFDIRFDPVGLNLSTAFPQLREVGLTFMGKWGGEWPRYLDPLFRYTGNKPPVCEGVTKFEVSYKPEYRRFFKASQISEIGGNVNLGFYRFQEIFPNADNKFMQDLKQYFGRQGI</sequence>
<keyword evidence="11" id="KW-1185">Reference proteome</keyword>
<proteinExistence type="predicted"/>
<dbReference type="PANTHER" id="PTHR24394:SF29">
    <property type="entry name" value="MYONEURIN"/>
    <property type="match status" value="1"/>
</dbReference>
<feature type="coiled-coil region" evidence="8">
    <location>
        <begin position="583"/>
        <end position="610"/>
    </location>
</feature>
<evidence type="ECO:0000256" key="3">
    <source>
        <dbReference type="ARBA" id="ARBA00022737"/>
    </source>
</evidence>
<feature type="domain" description="C2H2-type" evidence="9">
    <location>
        <begin position="1256"/>
        <end position="1279"/>
    </location>
</feature>
<dbReference type="SUPFAM" id="SSF57667">
    <property type="entry name" value="beta-beta-alpha zinc fingers"/>
    <property type="match status" value="7"/>
</dbReference>
<evidence type="ECO:0000256" key="8">
    <source>
        <dbReference type="SAM" id="Coils"/>
    </source>
</evidence>
<feature type="domain" description="C2H2-type" evidence="9">
    <location>
        <begin position="56"/>
        <end position="86"/>
    </location>
</feature>